<evidence type="ECO:0000313" key="3">
    <source>
        <dbReference type="Proteomes" id="UP000266340"/>
    </source>
</evidence>
<dbReference type="InterPro" id="IPR011008">
    <property type="entry name" value="Dimeric_a/b-barrel"/>
</dbReference>
<evidence type="ECO:0000259" key="1">
    <source>
        <dbReference type="PROSITE" id="PS51502"/>
    </source>
</evidence>
<dbReference type="InterPro" id="IPR013097">
    <property type="entry name" value="Dabb"/>
</dbReference>
<dbReference type="Proteomes" id="UP000266340">
    <property type="component" value="Unassembled WGS sequence"/>
</dbReference>
<evidence type="ECO:0000313" key="2">
    <source>
        <dbReference type="EMBL" id="RIE03035.1"/>
    </source>
</evidence>
<name>A0A398CKW9_9BACL</name>
<dbReference type="OrthoDB" id="9808130at2"/>
<reference evidence="2 3" key="1">
    <citation type="submission" date="2018-09" db="EMBL/GenBank/DDBJ databases">
        <title>Cohnella cavernae sp. nov., isolated from a karst cave.</title>
        <authorList>
            <person name="Zhu H."/>
        </authorList>
    </citation>
    <scope>NUCLEOTIDE SEQUENCE [LARGE SCALE GENOMIC DNA]</scope>
    <source>
        <strain evidence="2 3">K2E09-144</strain>
    </source>
</reference>
<dbReference type="EMBL" id="QXJM01000039">
    <property type="protein sequence ID" value="RIE03035.1"/>
    <property type="molecule type" value="Genomic_DNA"/>
</dbReference>
<dbReference type="Gene3D" id="3.30.70.100">
    <property type="match status" value="1"/>
</dbReference>
<dbReference type="AlphaFoldDB" id="A0A398CKW9"/>
<dbReference type="PANTHER" id="PTHR37832">
    <property type="entry name" value="BLL2683 PROTEIN"/>
    <property type="match status" value="1"/>
</dbReference>
<keyword evidence="3" id="KW-1185">Reference proteome</keyword>
<feature type="domain" description="Stress-response A/B barrel" evidence="1">
    <location>
        <begin position="2"/>
        <end position="93"/>
    </location>
</feature>
<dbReference type="RefSeq" id="WP_119151062.1">
    <property type="nucleotide sequence ID" value="NZ_JBHSOV010000042.1"/>
</dbReference>
<sequence>MITHIVLFKLKDGSPESVERTAQVLRDMEGKIEQLQSIEVGIDVIHSERSYHIGLVTRFASMDDLNAYQIHPVHKKVIEHMSSVREASASVDYVS</sequence>
<dbReference type="SUPFAM" id="SSF54909">
    <property type="entry name" value="Dimeric alpha+beta barrel"/>
    <property type="match status" value="1"/>
</dbReference>
<proteinExistence type="predicted"/>
<dbReference type="PANTHER" id="PTHR37832:SF1">
    <property type="entry name" value="STRESS-RESPONSE A_B BARREL DOMAIN-CONTAINING PROTEIN"/>
    <property type="match status" value="1"/>
</dbReference>
<organism evidence="2 3">
    <name type="scientific">Cohnella faecalis</name>
    <dbReference type="NCBI Taxonomy" id="2315694"/>
    <lineage>
        <taxon>Bacteria</taxon>
        <taxon>Bacillati</taxon>
        <taxon>Bacillota</taxon>
        <taxon>Bacilli</taxon>
        <taxon>Bacillales</taxon>
        <taxon>Paenibacillaceae</taxon>
        <taxon>Cohnella</taxon>
    </lineage>
</organism>
<accession>A0A398CKW9</accession>
<gene>
    <name evidence="2" type="ORF">D3H35_20815</name>
</gene>
<dbReference type="Pfam" id="PF07876">
    <property type="entry name" value="Dabb"/>
    <property type="match status" value="1"/>
</dbReference>
<dbReference type="SMART" id="SM00886">
    <property type="entry name" value="Dabb"/>
    <property type="match status" value="1"/>
</dbReference>
<dbReference type="PROSITE" id="PS51502">
    <property type="entry name" value="S_R_A_B_BARREL"/>
    <property type="match status" value="1"/>
</dbReference>
<protein>
    <submittedName>
        <fullName evidence="2">Dabb family protein</fullName>
    </submittedName>
</protein>
<comment type="caution">
    <text evidence="2">The sequence shown here is derived from an EMBL/GenBank/DDBJ whole genome shotgun (WGS) entry which is preliminary data.</text>
</comment>